<dbReference type="SUPFAM" id="SSF103473">
    <property type="entry name" value="MFS general substrate transporter"/>
    <property type="match status" value="1"/>
</dbReference>
<feature type="transmembrane region" description="Helical" evidence="6">
    <location>
        <begin position="225"/>
        <end position="245"/>
    </location>
</feature>
<keyword evidence="3 6" id="KW-0812">Transmembrane</keyword>
<feature type="transmembrane region" description="Helical" evidence="6">
    <location>
        <begin position="257"/>
        <end position="278"/>
    </location>
</feature>
<dbReference type="InterPro" id="IPR036259">
    <property type="entry name" value="MFS_trans_sf"/>
</dbReference>
<dbReference type="PANTHER" id="PTHR43791:SF18">
    <property type="entry name" value="NICOTINIC ACID TRANSPORTER TNA1, PUTATIVE (AFU_ORTHOLOGUE AFUA_3G03820)-RELATED"/>
    <property type="match status" value="1"/>
</dbReference>
<feature type="transmembrane region" description="Helical" evidence="6">
    <location>
        <begin position="106"/>
        <end position="126"/>
    </location>
</feature>
<feature type="transmembrane region" description="Helical" evidence="6">
    <location>
        <begin position="190"/>
        <end position="213"/>
    </location>
</feature>
<protein>
    <submittedName>
        <fullName evidence="7">MFS general substrate transporter</fullName>
    </submittedName>
</protein>
<keyword evidence="5 6" id="KW-0472">Membrane</keyword>
<evidence type="ECO:0000256" key="3">
    <source>
        <dbReference type="ARBA" id="ARBA00022692"/>
    </source>
</evidence>
<evidence type="ECO:0000256" key="4">
    <source>
        <dbReference type="ARBA" id="ARBA00022989"/>
    </source>
</evidence>
<accession>A0ABQ8KCJ7</accession>
<dbReference type="Proteomes" id="UP000814176">
    <property type="component" value="Unassembled WGS sequence"/>
</dbReference>
<dbReference type="PANTHER" id="PTHR43791">
    <property type="entry name" value="PERMEASE-RELATED"/>
    <property type="match status" value="1"/>
</dbReference>
<keyword evidence="2" id="KW-0813">Transport</keyword>
<keyword evidence="8" id="KW-1185">Reference proteome</keyword>
<feature type="transmembrane region" description="Helical" evidence="6">
    <location>
        <begin position="138"/>
        <end position="157"/>
    </location>
</feature>
<dbReference type="Gene3D" id="1.20.1250.20">
    <property type="entry name" value="MFS general substrate transporter like domains"/>
    <property type="match status" value="1"/>
</dbReference>
<sequence length="315" mass="34737">MSGTAGLLGWSWLFVCNVHDPARTDVTDAVSFAQIIEGIATIVVGTVALFVLVDFPETAAFLTDEERAFIAWTKNVDNYAIGEEEHFEMRHVTDALLDWQIWLQIILYWCICVPLNGMALFLPSIIDGFGYGTAVSQLLTVPPYTCATIVLVVFAIWSDHIRLRSPFLLAGLLISLVGFVINISDAPTGVKYFGTFFCVSGSYAAFPGVVAWLGNNLAGQYKRAIGMALQIGIGNFNGAIASNVYHSQEAPRYIMGHGLEIMFIGVGLVVLPVIVMLYKRENDNALAEMEKGVVTYSDEQLRRMGDRAPQFRYML</sequence>
<feature type="transmembrane region" description="Helical" evidence="6">
    <location>
        <begin position="34"/>
        <end position="53"/>
    </location>
</feature>
<proteinExistence type="predicted"/>
<dbReference type="GeneID" id="71997252"/>
<reference evidence="7 8" key="1">
    <citation type="journal article" date="2021" name="Environ. Microbiol.">
        <title>Gene family expansions and transcriptome signatures uncover fungal adaptations to wood decay.</title>
        <authorList>
            <person name="Hage H."/>
            <person name="Miyauchi S."/>
            <person name="Viragh M."/>
            <person name="Drula E."/>
            <person name="Min B."/>
            <person name="Chaduli D."/>
            <person name="Navarro D."/>
            <person name="Favel A."/>
            <person name="Norest M."/>
            <person name="Lesage-Meessen L."/>
            <person name="Balint B."/>
            <person name="Merenyi Z."/>
            <person name="de Eugenio L."/>
            <person name="Morin E."/>
            <person name="Martinez A.T."/>
            <person name="Baldrian P."/>
            <person name="Stursova M."/>
            <person name="Martinez M.J."/>
            <person name="Novotny C."/>
            <person name="Magnuson J.K."/>
            <person name="Spatafora J.W."/>
            <person name="Maurice S."/>
            <person name="Pangilinan J."/>
            <person name="Andreopoulos W."/>
            <person name="LaButti K."/>
            <person name="Hundley H."/>
            <person name="Na H."/>
            <person name="Kuo A."/>
            <person name="Barry K."/>
            <person name="Lipzen A."/>
            <person name="Henrissat B."/>
            <person name="Riley R."/>
            <person name="Ahrendt S."/>
            <person name="Nagy L.G."/>
            <person name="Grigoriev I.V."/>
            <person name="Martin F."/>
            <person name="Rosso M.N."/>
        </authorList>
    </citation>
    <scope>NUCLEOTIDE SEQUENCE [LARGE SCALE GENOMIC DNA]</scope>
    <source>
        <strain evidence="7 8">CIRM-BRFM 1785</strain>
    </source>
</reference>
<evidence type="ECO:0000313" key="7">
    <source>
        <dbReference type="EMBL" id="KAH9835022.1"/>
    </source>
</evidence>
<dbReference type="EMBL" id="JADCUA010000014">
    <property type="protein sequence ID" value="KAH9835022.1"/>
    <property type="molecule type" value="Genomic_DNA"/>
</dbReference>
<dbReference type="RefSeq" id="XP_047777508.1">
    <property type="nucleotide sequence ID" value="XM_047916520.1"/>
</dbReference>
<name>A0ABQ8KCJ7_9APHY</name>
<evidence type="ECO:0000256" key="1">
    <source>
        <dbReference type="ARBA" id="ARBA00004141"/>
    </source>
</evidence>
<comment type="subcellular location">
    <subcellularLocation>
        <location evidence="1">Membrane</location>
        <topology evidence="1">Multi-pass membrane protein</topology>
    </subcellularLocation>
</comment>
<evidence type="ECO:0000256" key="5">
    <source>
        <dbReference type="ARBA" id="ARBA00023136"/>
    </source>
</evidence>
<evidence type="ECO:0000313" key="8">
    <source>
        <dbReference type="Proteomes" id="UP000814176"/>
    </source>
</evidence>
<evidence type="ECO:0000256" key="2">
    <source>
        <dbReference type="ARBA" id="ARBA00022448"/>
    </source>
</evidence>
<evidence type="ECO:0000256" key="6">
    <source>
        <dbReference type="SAM" id="Phobius"/>
    </source>
</evidence>
<organism evidence="7 8">
    <name type="scientific">Rhodofomes roseus</name>
    <dbReference type="NCBI Taxonomy" id="34475"/>
    <lineage>
        <taxon>Eukaryota</taxon>
        <taxon>Fungi</taxon>
        <taxon>Dikarya</taxon>
        <taxon>Basidiomycota</taxon>
        <taxon>Agaricomycotina</taxon>
        <taxon>Agaricomycetes</taxon>
        <taxon>Polyporales</taxon>
        <taxon>Rhodofomes</taxon>
    </lineage>
</organism>
<gene>
    <name evidence="7" type="ORF">C8Q71DRAFT_137672</name>
</gene>
<feature type="transmembrane region" description="Helical" evidence="6">
    <location>
        <begin position="166"/>
        <end position="184"/>
    </location>
</feature>
<comment type="caution">
    <text evidence="7">The sequence shown here is derived from an EMBL/GenBank/DDBJ whole genome shotgun (WGS) entry which is preliminary data.</text>
</comment>
<keyword evidence="4 6" id="KW-1133">Transmembrane helix</keyword>